<evidence type="ECO:0000313" key="6">
    <source>
        <dbReference type="EMBL" id="KAK5638206.1"/>
    </source>
</evidence>
<dbReference type="CDD" id="cd03784">
    <property type="entry name" value="GT1_Gtf-like"/>
    <property type="match status" value="1"/>
</dbReference>
<keyword evidence="5" id="KW-0472">Membrane</keyword>
<feature type="transmembrane region" description="Helical" evidence="5">
    <location>
        <begin position="464"/>
        <end position="491"/>
    </location>
</feature>
<dbReference type="PROSITE" id="PS00375">
    <property type="entry name" value="UDPGT"/>
    <property type="match status" value="1"/>
</dbReference>
<keyword evidence="5" id="KW-0812">Transmembrane</keyword>
<keyword evidence="3 4" id="KW-0808">Transferase</keyword>
<dbReference type="Gene3D" id="3.40.50.2000">
    <property type="entry name" value="Glycogen Phosphorylase B"/>
    <property type="match status" value="2"/>
</dbReference>
<protein>
    <recommendedName>
        <fullName evidence="5">UDP-glucuronosyltransferase</fullName>
        <ecNumber evidence="5">2.4.1.17</ecNumber>
    </recommendedName>
</protein>
<dbReference type="GO" id="GO:0015020">
    <property type="term" value="F:glucuronosyltransferase activity"/>
    <property type="evidence" value="ECO:0007669"/>
    <property type="project" value="UniProtKB-EC"/>
</dbReference>
<organism evidence="6 7">
    <name type="scientific">Pyrocoelia pectoralis</name>
    <dbReference type="NCBI Taxonomy" id="417401"/>
    <lineage>
        <taxon>Eukaryota</taxon>
        <taxon>Metazoa</taxon>
        <taxon>Ecdysozoa</taxon>
        <taxon>Arthropoda</taxon>
        <taxon>Hexapoda</taxon>
        <taxon>Insecta</taxon>
        <taxon>Pterygota</taxon>
        <taxon>Neoptera</taxon>
        <taxon>Endopterygota</taxon>
        <taxon>Coleoptera</taxon>
        <taxon>Polyphaga</taxon>
        <taxon>Elateriformia</taxon>
        <taxon>Elateroidea</taxon>
        <taxon>Lampyridae</taxon>
        <taxon>Lampyrinae</taxon>
        <taxon>Pyrocoelia</taxon>
    </lineage>
</organism>
<dbReference type="GO" id="GO:0016020">
    <property type="term" value="C:membrane"/>
    <property type="evidence" value="ECO:0007669"/>
    <property type="project" value="UniProtKB-SubCell"/>
</dbReference>
<comment type="subcellular location">
    <subcellularLocation>
        <location evidence="5">Membrane</location>
        <topology evidence="5">Single-pass membrane protein</topology>
    </subcellularLocation>
</comment>
<evidence type="ECO:0000256" key="1">
    <source>
        <dbReference type="ARBA" id="ARBA00009995"/>
    </source>
</evidence>
<dbReference type="SUPFAM" id="SSF53756">
    <property type="entry name" value="UDP-Glycosyltransferase/glycogen phosphorylase"/>
    <property type="match status" value="1"/>
</dbReference>
<evidence type="ECO:0000313" key="7">
    <source>
        <dbReference type="Proteomes" id="UP001329430"/>
    </source>
</evidence>
<accession>A0AAN7V3X1</accession>
<dbReference type="InterPro" id="IPR002213">
    <property type="entry name" value="UDP_glucos_trans"/>
</dbReference>
<dbReference type="AlphaFoldDB" id="A0AAN7V3X1"/>
<dbReference type="PANTHER" id="PTHR48043:SF159">
    <property type="entry name" value="EG:EG0003.4 PROTEIN-RELATED"/>
    <property type="match status" value="1"/>
</dbReference>
<proteinExistence type="inferred from homology"/>
<dbReference type="Proteomes" id="UP001329430">
    <property type="component" value="Chromosome 10"/>
</dbReference>
<evidence type="ECO:0000256" key="2">
    <source>
        <dbReference type="ARBA" id="ARBA00022676"/>
    </source>
</evidence>
<dbReference type="EMBL" id="JAVRBK010000010">
    <property type="protein sequence ID" value="KAK5638206.1"/>
    <property type="molecule type" value="Genomic_DNA"/>
</dbReference>
<feature type="chain" id="PRO_5042671107" description="UDP-glucuronosyltransferase" evidence="5">
    <location>
        <begin position="17"/>
        <end position="513"/>
    </location>
</feature>
<name>A0AAN7V3X1_9COLE</name>
<reference evidence="6 7" key="1">
    <citation type="journal article" date="2024" name="Insects">
        <title>An Improved Chromosome-Level Genome Assembly of the Firefly Pyrocoelia pectoralis.</title>
        <authorList>
            <person name="Fu X."/>
            <person name="Meyer-Rochow V.B."/>
            <person name="Ballantyne L."/>
            <person name="Zhu X."/>
        </authorList>
    </citation>
    <scope>NUCLEOTIDE SEQUENCE [LARGE SCALE GENOMIC DNA]</scope>
    <source>
        <strain evidence="6">XCY_ONT2</strain>
    </source>
</reference>
<comment type="caution">
    <text evidence="6">The sequence shown here is derived from an EMBL/GenBank/DDBJ whole genome shotgun (WGS) entry which is preliminary data.</text>
</comment>
<sequence length="513" mass="59236">MFVLLHLFVIISVTNGAKILGIVPTPSYSHQIVFQSLWRELSLRGHQVTTISTHPINDPKLTNLTEIDLSVFRDNSYIEKIMQESQLNIINQIREYYRNMINTIDRMLDHPEVKKLIHDKNEKFDLVIAEYFFTSVLAFAEKFDCPSIGMFSLDAWNAMHKMVGNPTHPTLYPDALLPFEGELSLAERVVSFIFYHMNTYLLDYMQNLQKELVEKHFGSQTSVQDLSQNISLLFINSDPIFHHVRPLVPSVIQVGGGFHKIPAKPLPKELKVKLDSATNGFIYFSLGSIARRDEFLSPGSIDVLMATFAELPYTVLWKFDEQLTNKPDNVILSKWFPQQDILKHPNIKLFITQGGLQSMDEAIYEHVPMIGIPFFGDQPFNVKKMVRKGFGLEIDYRSLEKETFKEAILEVINNPKYKETLKYLADLAQDQPMTGLEKAVWWSEYVIRHKGAKHLRSPLLDIPWYQYLLLDVIGVIALVVLVIVCLIYFILKSIVKLVKYIFWSKPKPKEKKN</sequence>
<dbReference type="EC" id="2.4.1.17" evidence="5"/>
<keyword evidence="5" id="KW-1133">Transmembrane helix</keyword>
<gene>
    <name evidence="6" type="ORF">RI129_012501</name>
</gene>
<keyword evidence="2 4" id="KW-0328">Glycosyltransferase</keyword>
<feature type="signal peptide" evidence="5">
    <location>
        <begin position="1"/>
        <end position="16"/>
    </location>
</feature>
<dbReference type="InterPro" id="IPR035595">
    <property type="entry name" value="UDP_glycos_trans_CS"/>
</dbReference>
<keyword evidence="5" id="KW-0732">Signal</keyword>
<comment type="catalytic activity">
    <reaction evidence="5">
        <text>glucuronate acceptor + UDP-alpha-D-glucuronate = acceptor beta-D-glucuronoside + UDP + H(+)</text>
        <dbReference type="Rhea" id="RHEA:21032"/>
        <dbReference type="ChEBI" id="CHEBI:15378"/>
        <dbReference type="ChEBI" id="CHEBI:58052"/>
        <dbReference type="ChEBI" id="CHEBI:58223"/>
        <dbReference type="ChEBI" id="CHEBI:132367"/>
        <dbReference type="ChEBI" id="CHEBI:132368"/>
        <dbReference type="EC" id="2.4.1.17"/>
    </reaction>
</comment>
<dbReference type="FunFam" id="3.40.50.2000:FF:000050">
    <property type="entry name" value="UDP-glucuronosyltransferase"/>
    <property type="match status" value="1"/>
</dbReference>
<comment type="similarity">
    <text evidence="1 4">Belongs to the UDP-glycosyltransferase family.</text>
</comment>
<dbReference type="PANTHER" id="PTHR48043">
    <property type="entry name" value="EG:EG0003.4 PROTEIN-RELATED"/>
    <property type="match status" value="1"/>
</dbReference>
<evidence type="ECO:0000256" key="3">
    <source>
        <dbReference type="ARBA" id="ARBA00022679"/>
    </source>
</evidence>
<dbReference type="Pfam" id="PF00201">
    <property type="entry name" value="UDPGT"/>
    <property type="match status" value="1"/>
</dbReference>
<evidence type="ECO:0000256" key="5">
    <source>
        <dbReference type="RuleBase" id="RU362059"/>
    </source>
</evidence>
<keyword evidence="7" id="KW-1185">Reference proteome</keyword>
<evidence type="ECO:0000256" key="4">
    <source>
        <dbReference type="RuleBase" id="RU003718"/>
    </source>
</evidence>
<dbReference type="InterPro" id="IPR050271">
    <property type="entry name" value="UDP-glycosyltransferase"/>
</dbReference>